<gene>
    <name evidence="3" type="ORF">FEM48_Zijuj10G0152000</name>
</gene>
<name>A0A978UP45_ZIZJJ</name>
<evidence type="ECO:0000256" key="1">
    <source>
        <dbReference type="SAM" id="Coils"/>
    </source>
</evidence>
<dbReference type="Proteomes" id="UP000813462">
    <property type="component" value="Unassembled WGS sequence"/>
</dbReference>
<feature type="coiled-coil region" evidence="1">
    <location>
        <begin position="482"/>
        <end position="509"/>
    </location>
</feature>
<sequence>MRASAASPSSSLFIPTYTPTLSRRRTLSIFISSHPFLRAHHSHRFASPGLRLSASLAERNLQLSWFSPDYNATDDFGGWAISDFPPVHHRKRGLPIILISGLGTSVAVLLAAIAYFSLSRKGFKFQITSLLPLHGIVNGGESKTADYTAPDVAETSAESIPSAVSEDVSSAHVGKLEPIIIPVAVDSTQGEAISVLKKLKVCVFIAFLQGCGMQIIDDVKADELCTRREYARWLVRMNSLLERSPKHRITPSVSLSGSINAAFNDISVEDPDFGSIQALAEAGVIPSKLSKYSYDGLREQEDVGFFPDRFISRQDLIDWKAQLEYDFVPGMIQMSTTKVDFMDVKEIAKDVSPELYADMLAGDRSILRKVFGQIKRLQPKKPSTKAQAAVALSSGRMAEAIYIELLRLEAESSARLAEMEDIRTQLLDRGDIKRFWDEKLDEEKARGFEVEKVYSTAVSDLEQEKIVQEKYFAEQLKKKAAMDCQRQLLLSLKEEVNEISEKLSSERAMYVAEQCKLHDTLSDIQSKQEELLDSKSILEAEKEALRILRSWVEDEARRSQARAKVLEEVGRRWKWDNHA</sequence>
<evidence type="ECO:0000313" key="3">
    <source>
        <dbReference type="EMBL" id="KAH7516597.1"/>
    </source>
</evidence>
<accession>A0A978UP45</accession>
<comment type="caution">
    <text evidence="3">The sequence shown here is derived from an EMBL/GenBank/DDBJ whole genome shotgun (WGS) entry which is preliminary data.</text>
</comment>
<proteinExistence type="predicted"/>
<organism evidence="3 4">
    <name type="scientific">Ziziphus jujuba var. spinosa</name>
    <dbReference type="NCBI Taxonomy" id="714518"/>
    <lineage>
        <taxon>Eukaryota</taxon>
        <taxon>Viridiplantae</taxon>
        <taxon>Streptophyta</taxon>
        <taxon>Embryophyta</taxon>
        <taxon>Tracheophyta</taxon>
        <taxon>Spermatophyta</taxon>
        <taxon>Magnoliopsida</taxon>
        <taxon>eudicotyledons</taxon>
        <taxon>Gunneridae</taxon>
        <taxon>Pentapetalae</taxon>
        <taxon>rosids</taxon>
        <taxon>fabids</taxon>
        <taxon>Rosales</taxon>
        <taxon>Rhamnaceae</taxon>
        <taxon>Paliureae</taxon>
        <taxon>Ziziphus</taxon>
    </lineage>
</organism>
<dbReference type="PANTHER" id="PTHR33740">
    <property type="entry name" value="GPI-ANCHORED ADHESIN-LIKE PROTEIN"/>
    <property type="match status" value="1"/>
</dbReference>
<keyword evidence="1" id="KW-0175">Coiled coil</keyword>
<protein>
    <recommendedName>
        <fullName evidence="5">SLH domain-containing protein</fullName>
    </recommendedName>
</protein>
<feature type="transmembrane region" description="Helical" evidence="2">
    <location>
        <begin position="96"/>
        <end position="118"/>
    </location>
</feature>
<reference evidence="3" key="1">
    <citation type="journal article" date="2021" name="Front. Plant Sci.">
        <title>Chromosome-Scale Genome Assembly for Chinese Sour Jujube and Insights Into Its Genome Evolution and Domestication Signature.</title>
        <authorList>
            <person name="Shen L.-Y."/>
            <person name="Luo H."/>
            <person name="Wang X.-L."/>
            <person name="Wang X.-M."/>
            <person name="Qiu X.-J."/>
            <person name="Liu H."/>
            <person name="Zhou S.-S."/>
            <person name="Jia K.-H."/>
            <person name="Nie S."/>
            <person name="Bao Y.-T."/>
            <person name="Zhang R.-G."/>
            <person name="Yun Q.-Z."/>
            <person name="Chai Y.-H."/>
            <person name="Lu J.-Y."/>
            <person name="Li Y."/>
            <person name="Zhao S.-W."/>
            <person name="Mao J.-F."/>
            <person name="Jia S.-G."/>
            <person name="Mao Y.-M."/>
        </authorList>
    </citation>
    <scope>NUCLEOTIDE SEQUENCE</scope>
    <source>
        <strain evidence="3">AT0</strain>
        <tissue evidence="3">Leaf</tissue>
    </source>
</reference>
<evidence type="ECO:0008006" key="5">
    <source>
        <dbReference type="Google" id="ProtNLM"/>
    </source>
</evidence>
<keyword evidence="2" id="KW-0812">Transmembrane</keyword>
<evidence type="ECO:0000313" key="4">
    <source>
        <dbReference type="Proteomes" id="UP000813462"/>
    </source>
</evidence>
<evidence type="ECO:0000256" key="2">
    <source>
        <dbReference type="SAM" id="Phobius"/>
    </source>
</evidence>
<keyword evidence="2" id="KW-1133">Transmembrane helix</keyword>
<dbReference type="AlphaFoldDB" id="A0A978UP45"/>
<dbReference type="EMBL" id="JAEACU010000010">
    <property type="protein sequence ID" value="KAH7516597.1"/>
    <property type="molecule type" value="Genomic_DNA"/>
</dbReference>
<dbReference type="PANTHER" id="PTHR33740:SF1">
    <property type="entry name" value="SLH DOMAIN PROTEIN"/>
    <property type="match status" value="1"/>
</dbReference>
<keyword evidence="2" id="KW-0472">Membrane</keyword>